<keyword evidence="5" id="KW-0175">Coiled coil</keyword>
<accession>A0A7J6U381</accession>
<dbReference type="OrthoDB" id="436841at2759"/>
<dbReference type="GO" id="GO:0005874">
    <property type="term" value="C:microtubule"/>
    <property type="evidence" value="ECO:0007669"/>
    <property type="project" value="UniProtKB-KW"/>
</dbReference>
<dbReference type="PANTHER" id="PTHR40412:SF1">
    <property type="entry name" value="SF-ASSEMBLIN"/>
    <property type="match status" value="1"/>
</dbReference>
<gene>
    <name evidence="8" type="ORF">FOZ60_003406</name>
    <name evidence="9" type="ORF">FOZ62_010813</name>
</gene>
<proteinExistence type="inferred from homology"/>
<evidence type="ECO:0000256" key="2">
    <source>
        <dbReference type="ARBA" id="ARBA00005678"/>
    </source>
</evidence>
<feature type="region of interest" description="Disordered" evidence="7">
    <location>
        <begin position="1"/>
        <end position="23"/>
    </location>
</feature>
<dbReference type="PRINTS" id="PR01799">
    <property type="entry name" value="SFASSEMBLIN"/>
</dbReference>
<keyword evidence="4" id="KW-0493">Microtubule</keyword>
<name>A0A7J6U381_PEROL</name>
<evidence type="ECO:0000256" key="3">
    <source>
        <dbReference type="ARBA" id="ARBA00022490"/>
    </source>
</evidence>
<evidence type="ECO:0008006" key="12">
    <source>
        <dbReference type="Google" id="ProtNLM"/>
    </source>
</evidence>
<dbReference type="Pfam" id="PF06705">
    <property type="entry name" value="SF-assemblin"/>
    <property type="match status" value="1"/>
</dbReference>
<organism evidence="9 11">
    <name type="scientific">Perkinsus olseni</name>
    <name type="common">Perkinsus atlanticus</name>
    <dbReference type="NCBI Taxonomy" id="32597"/>
    <lineage>
        <taxon>Eukaryota</taxon>
        <taxon>Sar</taxon>
        <taxon>Alveolata</taxon>
        <taxon>Perkinsozoa</taxon>
        <taxon>Perkinsea</taxon>
        <taxon>Perkinsida</taxon>
        <taxon>Perkinsidae</taxon>
        <taxon>Perkinsus</taxon>
    </lineage>
</organism>
<dbReference type="Proteomes" id="UP000541610">
    <property type="component" value="Unassembled WGS sequence"/>
</dbReference>
<evidence type="ECO:0000313" key="11">
    <source>
        <dbReference type="Proteomes" id="UP000574390"/>
    </source>
</evidence>
<comment type="subcellular location">
    <subcellularLocation>
        <location evidence="1">Cytoplasm</location>
        <location evidence="1">Cytoskeleton</location>
    </subcellularLocation>
</comment>
<protein>
    <recommendedName>
        <fullName evidence="12">SF-assemblin</fullName>
    </recommendedName>
</protein>
<evidence type="ECO:0000256" key="7">
    <source>
        <dbReference type="SAM" id="MobiDB-lite"/>
    </source>
</evidence>
<dbReference type="InterPro" id="IPR008374">
    <property type="entry name" value="SF_assemblin/giardin_b"/>
</dbReference>
<dbReference type="PANTHER" id="PTHR40412">
    <property type="entry name" value="SF-ASSEMBLIN"/>
    <property type="match status" value="1"/>
</dbReference>
<dbReference type="EMBL" id="JABANM010003211">
    <property type="protein sequence ID" value="KAF4751250.1"/>
    <property type="molecule type" value="Genomic_DNA"/>
</dbReference>
<keyword evidence="3" id="KW-0963">Cytoplasm</keyword>
<keyword evidence="6" id="KW-0206">Cytoskeleton</keyword>
<evidence type="ECO:0000313" key="10">
    <source>
        <dbReference type="Proteomes" id="UP000541610"/>
    </source>
</evidence>
<evidence type="ECO:0000256" key="1">
    <source>
        <dbReference type="ARBA" id="ARBA00004245"/>
    </source>
</evidence>
<sequence>MNQHQQSPMNGGHPSRELVDPVTAGKKVSSQLAVLREKITGIERQTEQEVRHRRDSEEARLGSIREGLGKIEKTLNSEIKHRVDANKAMKGIFETQITAAQERMDSFFTERLDQLKSTIEAIGERVAAVERDFSTERERYIRDIEEKNSSVARDVSALHNAMENDRVSRQERETSVAKRLADLEYRTEGKLEQERVSRETKLTELRETVMECKRLREKGDEKFQTFILDEVATLKNNLVLEAQQREQCDDDIVQALNHYTRALQDALRMVNSTS</sequence>
<evidence type="ECO:0000313" key="8">
    <source>
        <dbReference type="EMBL" id="KAF4695811.1"/>
    </source>
</evidence>
<evidence type="ECO:0000313" key="9">
    <source>
        <dbReference type="EMBL" id="KAF4751250.1"/>
    </source>
</evidence>
<comment type="similarity">
    <text evidence="2">Belongs to the SF-assemblin family.</text>
</comment>
<dbReference type="GO" id="GO:0005200">
    <property type="term" value="F:structural constituent of cytoskeleton"/>
    <property type="evidence" value="ECO:0007669"/>
    <property type="project" value="InterPro"/>
</dbReference>
<evidence type="ECO:0000256" key="5">
    <source>
        <dbReference type="ARBA" id="ARBA00023054"/>
    </source>
</evidence>
<evidence type="ECO:0000256" key="6">
    <source>
        <dbReference type="ARBA" id="ARBA00023212"/>
    </source>
</evidence>
<reference evidence="10 11" key="1">
    <citation type="submission" date="2020-04" db="EMBL/GenBank/DDBJ databases">
        <title>Perkinsus olseni comparative genomics.</title>
        <authorList>
            <person name="Bogema D.R."/>
        </authorList>
    </citation>
    <scope>NUCLEOTIDE SEQUENCE [LARGE SCALE GENOMIC DNA]</scope>
    <source>
        <strain evidence="8">00978-12</strain>
        <strain evidence="9">ATCC PRA-205</strain>
    </source>
</reference>
<dbReference type="AlphaFoldDB" id="A0A7J6U381"/>
<comment type="caution">
    <text evidence="9">The sequence shown here is derived from an EMBL/GenBank/DDBJ whole genome shotgun (WGS) entry which is preliminary data.</text>
</comment>
<dbReference type="EMBL" id="JABANP010000017">
    <property type="protein sequence ID" value="KAF4695811.1"/>
    <property type="molecule type" value="Genomic_DNA"/>
</dbReference>
<dbReference type="Proteomes" id="UP000574390">
    <property type="component" value="Unassembled WGS sequence"/>
</dbReference>
<evidence type="ECO:0000256" key="4">
    <source>
        <dbReference type="ARBA" id="ARBA00022701"/>
    </source>
</evidence>